<dbReference type="GO" id="GO:0043190">
    <property type="term" value="C:ATP-binding cassette (ABC) transporter complex"/>
    <property type="evidence" value="ECO:0007669"/>
    <property type="project" value="TreeGrafter"/>
</dbReference>
<accession>A0A414NFF3</accession>
<dbReference type="SMART" id="SM00382">
    <property type="entry name" value="AAA"/>
    <property type="match status" value="2"/>
</dbReference>
<keyword evidence="4 10" id="KW-0812">Transmembrane</keyword>
<dbReference type="PANTHER" id="PTHR43553">
    <property type="entry name" value="HEAVY METAL TRANSPORTER"/>
    <property type="match status" value="1"/>
</dbReference>
<dbReference type="GO" id="GO:0016887">
    <property type="term" value="F:ATP hydrolysis activity"/>
    <property type="evidence" value="ECO:0007669"/>
    <property type="project" value="InterPro"/>
</dbReference>
<dbReference type="CDD" id="cd03225">
    <property type="entry name" value="ABC_cobalt_CbiO_domain1"/>
    <property type="match status" value="2"/>
</dbReference>
<comment type="caution">
    <text evidence="12">The sequence shown here is derived from an EMBL/GenBank/DDBJ whole genome shotgun (WGS) entry which is preliminary data.</text>
</comment>
<dbReference type="Proteomes" id="UP000283983">
    <property type="component" value="Unassembled WGS sequence"/>
</dbReference>
<evidence type="ECO:0000256" key="5">
    <source>
        <dbReference type="ARBA" id="ARBA00022741"/>
    </source>
</evidence>
<dbReference type="Gene3D" id="3.40.50.300">
    <property type="entry name" value="P-loop containing nucleotide triphosphate hydrolases"/>
    <property type="match status" value="2"/>
</dbReference>
<keyword evidence="5" id="KW-0547">Nucleotide-binding</keyword>
<sequence>MIDLHEVSIAYDGTAVINGMSFCISPGEIVALVGENGCGKSTLGRAICAAQLVDGGAVVVDGHDPSASELERLRVRELVGYVRQDPLDQIVSSLVFDEVAFGPRNLGIGEDEVARRVDEALEMSLLHGFDQRVTTELSGGEQQRLALAGVLAMRPRYLVLDEPTSQLDPCSRKLMRGLFTALSHERGMGLVLITHDDNEIALADRVIVCDGSAARDSVRGEAHSGTEPRIEAGFRPDDGRRGAGRTAGQTVVSLDHVVFSHGGRTVLDGLDLDLHAGELVILAGASGAGKSTLSSLAAGLLEPDAGTVRVCGRAATPGMVGVAFQQPESQFFHDTVFDEVAFAPRNAGLDEREVRVLVERSIGAVGLPVDVLERSPFELSGGQARRVAIASVIALDAPAYIFDEPSAALDAEGRSCIHGLACELVEEGRAVLVVTHDLPEWERLADRVLVLEGGVLRPDGLEGAEACAAHSDEPPALKRPSARSQAPMGPFGGYVAGTPLAHVDARVKILVLLVATLGVFTAADAWGWCFWFAALAVTMFSARMGARDVLRGMRPVAIILMFTLVANLVSCDGHGAVPLAGPARLDPAGGMRGVTAVVRILILVGFSLAVSSSTTATQISDAVVRLLRPLARFGMPVAALGTVLSLALRFIPLVSEELGRIRLAQRARGARFDEGGLVERIRIWGSVLTPLMVGLFRRADCLAEAMSARCYDASSEGRLPVPRPLGHRDRALLVASLTSMAAVIAASLIGRAR</sequence>
<keyword evidence="7 10" id="KW-1133">Transmembrane helix</keyword>
<dbReference type="PROSITE" id="PS50893">
    <property type="entry name" value="ABC_TRANSPORTER_2"/>
    <property type="match status" value="2"/>
</dbReference>
<evidence type="ECO:0000256" key="3">
    <source>
        <dbReference type="ARBA" id="ARBA00022448"/>
    </source>
</evidence>
<dbReference type="InterPro" id="IPR003593">
    <property type="entry name" value="AAA+_ATPase"/>
</dbReference>
<comment type="similarity">
    <text evidence="2">Belongs to the ABC transporter superfamily.</text>
</comment>
<evidence type="ECO:0000256" key="4">
    <source>
        <dbReference type="ARBA" id="ARBA00022692"/>
    </source>
</evidence>
<dbReference type="InterPro" id="IPR017871">
    <property type="entry name" value="ABC_transporter-like_CS"/>
</dbReference>
<keyword evidence="6 12" id="KW-0067">ATP-binding</keyword>
<organism evidence="12 13">
    <name type="scientific">Collinsella intestinalis</name>
    <dbReference type="NCBI Taxonomy" id="147207"/>
    <lineage>
        <taxon>Bacteria</taxon>
        <taxon>Bacillati</taxon>
        <taxon>Actinomycetota</taxon>
        <taxon>Coriobacteriia</taxon>
        <taxon>Coriobacteriales</taxon>
        <taxon>Coriobacteriaceae</taxon>
        <taxon>Collinsella</taxon>
    </lineage>
</organism>
<dbReference type="GO" id="GO:0005524">
    <property type="term" value="F:ATP binding"/>
    <property type="evidence" value="ECO:0007669"/>
    <property type="project" value="UniProtKB-KW"/>
</dbReference>
<evidence type="ECO:0000313" key="12">
    <source>
        <dbReference type="EMBL" id="RHF38539.1"/>
    </source>
</evidence>
<keyword evidence="3" id="KW-0813">Transport</keyword>
<evidence type="ECO:0000259" key="11">
    <source>
        <dbReference type="PROSITE" id="PS50893"/>
    </source>
</evidence>
<name>A0A414NFF3_9ACTN</name>
<evidence type="ECO:0000256" key="8">
    <source>
        <dbReference type="ARBA" id="ARBA00023136"/>
    </source>
</evidence>
<evidence type="ECO:0000256" key="9">
    <source>
        <dbReference type="SAM" id="MobiDB-lite"/>
    </source>
</evidence>
<proteinExistence type="inferred from homology"/>
<dbReference type="EMBL" id="QSLJ01000001">
    <property type="protein sequence ID" value="RHF38539.1"/>
    <property type="molecule type" value="Genomic_DNA"/>
</dbReference>
<dbReference type="InterPro" id="IPR003439">
    <property type="entry name" value="ABC_transporter-like_ATP-bd"/>
</dbReference>
<feature type="transmembrane region" description="Helical" evidence="10">
    <location>
        <begin position="509"/>
        <end position="540"/>
    </location>
</feature>
<feature type="transmembrane region" description="Helical" evidence="10">
    <location>
        <begin position="552"/>
        <end position="570"/>
    </location>
</feature>
<feature type="transmembrane region" description="Helical" evidence="10">
    <location>
        <begin position="590"/>
        <end position="610"/>
    </location>
</feature>
<keyword evidence="8 10" id="KW-0472">Membrane</keyword>
<evidence type="ECO:0000256" key="6">
    <source>
        <dbReference type="ARBA" id="ARBA00022840"/>
    </source>
</evidence>
<dbReference type="CDD" id="cd16914">
    <property type="entry name" value="EcfT"/>
    <property type="match status" value="1"/>
</dbReference>
<dbReference type="InterPro" id="IPR027417">
    <property type="entry name" value="P-loop_NTPase"/>
</dbReference>
<dbReference type="PROSITE" id="PS00211">
    <property type="entry name" value="ABC_TRANSPORTER_1"/>
    <property type="match status" value="2"/>
</dbReference>
<dbReference type="RefSeq" id="WP_118102738.1">
    <property type="nucleotide sequence ID" value="NZ_CABJEU010000001.1"/>
</dbReference>
<evidence type="ECO:0000256" key="10">
    <source>
        <dbReference type="SAM" id="Phobius"/>
    </source>
</evidence>
<feature type="compositionally biased region" description="Basic and acidic residues" evidence="9">
    <location>
        <begin position="218"/>
        <end position="241"/>
    </location>
</feature>
<evidence type="ECO:0000256" key="7">
    <source>
        <dbReference type="ARBA" id="ARBA00022989"/>
    </source>
</evidence>
<protein>
    <submittedName>
        <fullName evidence="12">ATP-binding cassette domain-containing protein</fullName>
    </submittedName>
</protein>
<dbReference type="PANTHER" id="PTHR43553:SF24">
    <property type="entry name" value="ENERGY-COUPLING FACTOR TRANSPORTER ATP-BINDING PROTEIN ECFA1"/>
    <property type="match status" value="1"/>
</dbReference>
<feature type="domain" description="ABC transporter" evidence="11">
    <location>
        <begin position="252"/>
        <end position="478"/>
    </location>
</feature>
<feature type="domain" description="ABC transporter" evidence="11">
    <location>
        <begin position="2"/>
        <end position="236"/>
    </location>
</feature>
<keyword evidence="13" id="KW-1185">Reference proteome</keyword>
<comment type="subcellular location">
    <subcellularLocation>
        <location evidence="1">Membrane</location>
        <topology evidence="1">Multi-pass membrane protein</topology>
    </subcellularLocation>
</comment>
<evidence type="ECO:0000313" key="13">
    <source>
        <dbReference type="Proteomes" id="UP000283983"/>
    </source>
</evidence>
<dbReference type="GO" id="GO:0042626">
    <property type="term" value="F:ATPase-coupled transmembrane transporter activity"/>
    <property type="evidence" value="ECO:0007669"/>
    <property type="project" value="TreeGrafter"/>
</dbReference>
<dbReference type="InterPro" id="IPR015856">
    <property type="entry name" value="ABC_transpr_CbiO/EcfA_su"/>
</dbReference>
<dbReference type="InterPro" id="IPR050095">
    <property type="entry name" value="ECF_ABC_transporter_ATP-bd"/>
</dbReference>
<reference evidence="12 13" key="1">
    <citation type="submission" date="2018-08" db="EMBL/GenBank/DDBJ databases">
        <title>A genome reference for cultivated species of the human gut microbiota.</title>
        <authorList>
            <person name="Zou Y."/>
            <person name="Xue W."/>
            <person name="Luo G."/>
        </authorList>
    </citation>
    <scope>NUCLEOTIDE SEQUENCE [LARGE SCALE GENOMIC DNA]</scope>
    <source>
        <strain evidence="12 13">AM25-33</strain>
    </source>
</reference>
<dbReference type="InterPro" id="IPR003339">
    <property type="entry name" value="ABC/ECF_trnsptr_transmembrane"/>
</dbReference>
<evidence type="ECO:0000256" key="2">
    <source>
        <dbReference type="ARBA" id="ARBA00005417"/>
    </source>
</evidence>
<dbReference type="Pfam" id="PF00005">
    <property type="entry name" value="ABC_tran"/>
    <property type="match status" value="2"/>
</dbReference>
<feature type="region of interest" description="Disordered" evidence="9">
    <location>
        <begin position="218"/>
        <end position="245"/>
    </location>
</feature>
<dbReference type="SUPFAM" id="SSF52540">
    <property type="entry name" value="P-loop containing nucleoside triphosphate hydrolases"/>
    <property type="match status" value="2"/>
</dbReference>
<feature type="transmembrane region" description="Helical" evidence="10">
    <location>
        <begin position="731"/>
        <end position="750"/>
    </location>
</feature>
<dbReference type="InParanoid" id="A0A414NFF3"/>
<dbReference type="AlphaFoldDB" id="A0A414NFF3"/>
<feature type="transmembrane region" description="Helical" evidence="10">
    <location>
        <begin position="630"/>
        <end position="651"/>
    </location>
</feature>
<evidence type="ECO:0000256" key="1">
    <source>
        <dbReference type="ARBA" id="ARBA00004141"/>
    </source>
</evidence>
<gene>
    <name evidence="12" type="ORF">DW682_02195</name>
</gene>
<dbReference type="Pfam" id="PF02361">
    <property type="entry name" value="CbiQ"/>
    <property type="match status" value="1"/>
</dbReference>